<evidence type="ECO:0000256" key="6">
    <source>
        <dbReference type="SAM" id="SignalP"/>
    </source>
</evidence>
<dbReference type="PANTHER" id="PTHR40079:SF4">
    <property type="entry name" value="GH26 DOMAIN-CONTAINING PROTEIN-RELATED"/>
    <property type="match status" value="1"/>
</dbReference>
<sequence length="746" mass="82150">MRTKIFKKAGAAVMSAALLLNTALYSTAAVTAADEPIKFEFENAEITGTISVEKDSNASGGSVLKMTEDGTITVKLTVEEGGPYKLTFYAFGIGTDKQQNLSVNGSSQGAIGIPQGTEYQPVELTAIPLKAGENTIVIEKSWGWSQFDYLTAEPMSGAKIEAKQITPCDQLATVETQSLMAYLADNYGKHIISGQQEIYSGGPHGLETEFEYLKDTTGHYPAIRGFDYGNFCCPLYGSDDGSTDRVIDWVKNKGGIATASYHLNVPKDFASYTIGTKMDWAQSTYTAKDTDFSPSKAATAGTKENEYYLSTLKTLAKEFNKLEAEGIPVIWRPLHEAEGGGGENGSWFWWGREGSAAYKKLWQYTYNTLTNDLNCHNLIWEWNSYNFATSKDWYPGDNYVDIIGYDKYSCTDWSTGSARYYHNDSPFSSTFYGIMEKYDSAKMISLAENDSFSTPDKLQEEKAGWLYFCTWYDGGSDNNNFLSNPTFNTKEDTIAMYQSEYCITLDELPATLYKKDGVTPPDPSKTTTSTTTATTTADPNATTTTTAYKFAIQKKTVTIPEKPALAVGKQMNITISGAPNASIGGAIGFGTTADDWQNIEWKGNADKDGKLTVNVDLKEMPDTFKSCEVQVWWSNVWNAATEKAIDQPYTIDSCKVNYLMGGALEAVWGDANCDNTVDMSDVVLIMQALANPNKYGLEGTEKTHITEMGWRWADVDTSSEGVTANDALRIQEYLLKKVAKLDPTAK</sequence>
<dbReference type="AlphaFoldDB" id="A0A1K1M8L5"/>
<proteinExistence type="inferred from homology"/>
<dbReference type="SUPFAM" id="SSF63446">
    <property type="entry name" value="Type I dockerin domain"/>
    <property type="match status" value="1"/>
</dbReference>
<keyword evidence="2 4" id="KW-0378">Hydrolase</keyword>
<dbReference type="SUPFAM" id="SSF51445">
    <property type="entry name" value="(Trans)glycosidases"/>
    <property type="match status" value="1"/>
</dbReference>
<feature type="domain" description="GH26" evidence="7">
    <location>
        <begin position="174"/>
        <end position="506"/>
    </location>
</feature>
<dbReference type="InterPro" id="IPR000805">
    <property type="entry name" value="Glyco_hydro_26"/>
</dbReference>
<dbReference type="Gene3D" id="1.10.1330.10">
    <property type="entry name" value="Dockerin domain"/>
    <property type="match status" value="1"/>
</dbReference>
<evidence type="ECO:0000256" key="5">
    <source>
        <dbReference type="SAM" id="MobiDB-lite"/>
    </source>
</evidence>
<keyword evidence="3 4" id="KW-0326">Glycosidase</keyword>
<dbReference type="InterPro" id="IPR008979">
    <property type="entry name" value="Galactose-bd-like_sf"/>
</dbReference>
<dbReference type="PROSITE" id="PS00018">
    <property type="entry name" value="EF_HAND_1"/>
    <property type="match status" value="1"/>
</dbReference>
<dbReference type="GO" id="GO:0016985">
    <property type="term" value="F:mannan endo-1,4-beta-mannosidase activity"/>
    <property type="evidence" value="ECO:0007669"/>
    <property type="project" value="InterPro"/>
</dbReference>
<dbReference type="Gene3D" id="2.60.120.260">
    <property type="entry name" value="Galactose-binding domain-like"/>
    <property type="match status" value="1"/>
</dbReference>
<keyword evidence="6" id="KW-0732">Signal</keyword>
<dbReference type="EMBL" id="FPIP01000002">
    <property type="protein sequence ID" value="SFW19514.1"/>
    <property type="molecule type" value="Genomic_DNA"/>
</dbReference>
<dbReference type="PRINTS" id="PR00739">
    <property type="entry name" value="GLHYDRLASE26"/>
</dbReference>
<reference evidence="9 10" key="1">
    <citation type="submission" date="2016-11" db="EMBL/GenBank/DDBJ databases">
        <authorList>
            <person name="Jaros S."/>
            <person name="Januszkiewicz K."/>
            <person name="Wedrychowicz H."/>
        </authorList>
    </citation>
    <scope>NUCLEOTIDE SEQUENCE [LARGE SCALE GENOMIC DNA]</scope>
    <source>
        <strain evidence="9 10">YL228</strain>
    </source>
</reference>
<dbReference type="GO" id="GO:0000272">
    <property type="term" value="P:polysaccharide catabolic process"/>
    <property type="evidence" value="ECO:0007669"/>
    <property type="project" value="InterPro"/>
</dbReference>
<gene>
    <name evidence="9" type="ORF">SAMN02910280_0958</name>
</gene>
<dbReference type="Gene3D" id="3.20.20.80">
    <property type="entry name" value="Glycosidases"/>
    <property type="match status" value="1"/>
</dbReference>
<evidence type="ECO:0000256" key="3">
    <source>
        <dbReference type="ARBA" id="ARBA00023295"/>
    </source>
</evidence>
<evidence type="ECO:0000259" key="8">
    <source>
        <dbReference type="PROSITE" id="PS51766"/>
    </source>
</evidence>
<dbReference type="InterPro" id="IPR055030">
    <property type="entry name" value="Cbm74"/>
</dbReference>
<protein>
    <submittedName>
        <fullName evidence="9">Mannan endo-1,4-beta-mannosidase</fullName>
    </submittedName>
</protein>
<dbReference type="Pfam" id="PF02156">
    <property type="entry name" value="Glyco_hydro_26"/>
    <property type="match status" value="1"/>
</dbReference>
<dbReference type="PROSITE" id="PS51764">
    <property type="entry name" value="GH26"/>
    <property type="match status" value="1"/>
</dbReference>
<evidence type="ECO:0000259" key="7">
    <source>
        <dbReference type="PROSITE" id="PS51764"/>
    </source>
</evidence>
<feature type="domain" description="Dockerin" evidence="8">
    <location>
        <begin position="664"/>
        <end position="743"/>
    </location>
</feature>
<feature type="compositionally biased region" description="Low complexity" evidence="5">
    <location>
        <begin position="524"/>
        <end position="538"/>
    </location>
</feature>
<feature type="active site" description="Nucleophile" evidence="4">
    <location>
        <position position="448"/>
    </location>
</feature>
<dbReference type="Proteomes" id="UP000183461">
    <property type="component" value="Unassembled WGS sequence"/>
</dbReference>
<comment type="similarity">
    <text evidence="1 4">Belongs to the glycosyl hydrolase 26 family.</text>
</comment>
<feature type="region of interest" description="Disordered" evidence="5">
    <location>
        <begin position="514"/>
        <end position="538"/>
    </location>
</feature>
<dbReference type="InterPro" id="IPR018247">
    <property type="entry name" value="EF_Hand_1_Ca_BS"/>
</dbReference>
<feature type="chain" id="PRO_5012814668" evidence="6">
    <location>
        <begin position="29"/>
        <end position="746"/>
    </location>
</feature>
<organism evidence="9 10">
    <name type="scientific">Ruminococcus flavefaciens</name>
    <dbReference type="NCBI Taxonomy" id="1265"/>
    <lineage>
        <taxon>Bacteria</taxon>
        <taxon>Bacillati</taxon>
        <taxon>Bacillota</taxon>
        <taxon>Clostridia</taxon>
        <taxon>Eubacteriales</taxon>
        <taxon>Oscillospiraceae</taxon>
        <taxon>Ruminococcus</taxon>
    </lineage>
</organism>
<evidence type="ECO:0000313" key="9">
    <source>
        <dbReference type="EMBL" id="SFW19514.1"/>
    </source>
</evidence>
<evidence type="ECO:0000256" key="2">
    <source>
        <dbReference type="ARBA" id="ARBA00022801"/>
    </source>
</evidence>
<dbReference type="PANTHER" id="PTHR40079">
    <property type="entry name" value="MANNAN ENDO-1,4-BETA-MANNOSIDASE E-RELATED"/>
    <property type="match status" value="1"/>
</dbReference>
<dbReference type="Pfam" id="PF22579">
    <property type="entry name" value="Cbm74"/>
    <property type="match status" value="1"/>
</dbReference>
<dbReference type="GO" id="GO:0006080">
    <property type="term" value="P:substituted mannan metabolic process"/>
    <property type="evidence" value="ECO:0007669"/>
    <property type="project" value="InterPro"/>
</dbReference>
<dbReference type="CDD" id="cd14256">
    <property type="entry name" value="Dockerin_I"/>
    <property type="match status" value="1"/>
</dbReference>
<name>A0A1K1M8L5_RUMFL</name>
<accession>A0A1K1M8L5</accession>
<dbReference type="InterPro" id="IPR005084">
    <property type="entry name" value="CBM6"/>
</dbReference>
<dbReference type="RefSeq" id="WP_072299346.1">
    <property type="nucleotide sequence ID" value="NZ_FPIP01000002.1"/>
</dbReference>
<feature type="signal peptide" evidence="6">
    <location>
        <begin position="1"/>
        <end position="28"/>
    </location>
</feature>
<evidence type="ECO:0000313" key="10">
    <source>
        <dbReference type="Proteomes" id="UP000183461"/>
    </source>
</evidence>
<dbReference type="PROSITE" id="PS51766">
    <property type="entry name" value="DOCKERIN"/>
    <property type="match status" value="1"/>
</dbReference>
<dbReference type="InterPro" id="IPR016134">
    <property type="entry name" value="Dockerin_dom"/>
</dbReference>
<dbReference type="SUPFAM" id="SSF49785">
    <property type="entry name" value="Galactose-binding domain-like"/>
    <property type="match status" value="1"/>
</dbReference>
<dbReference type="GO" id="GO:0030246">
    <property type="term" value="F:carbohydrate binding"/>
    <property type="evidence" value="ECO:0007669"/>
    <property type="project" value="InterPro"/>
</dbReference>
<evidence type="ECO:0000256" key="1">
    <source>
        <dbReference type="ARBA" id="ARBA00007754"/>
    </source>
</evidence>
<dbReference type="InterPro" id="IPR022790">
    <property type="entry name" value="GH26_dom"/>
</dbReference>
<feature type="active site" description="Proton donor" evidence="4">
    <location>
        <position position="336"/>
    </location>
</feature>
<dbReference type="InterPro" id="IPR036439">
    <property type="entry name" value="Dockerin_dom_sf"/>
</dbReference>
<dbReference type="InterPro" id="IPR017853">
    <property type="entry name" value="GH"/>
</dbReference>
<evidence type="ECO:0000256" key="4">
    <source>
        <dbReference type="PROSITE-ProRule" id="PRU01100"/>
    </source>
</evidence>
<dbReference type="Pfam" id="PF16990">
    <property type="entry name" value="CBM_35"/>
    <property type="match status" value="1"/>
</dbReference>